<dbReference type="SMART" id="SM00487">
    <property type="entry name" value="DEXDc"/>
    <property type="match status" value="1"/>
</dbReference>
<feature type="domain" description="Helicase C-terminal" evidence="8">
    <location>
        <begin position="649"/>
        <end position="804"/>
    </location>
</feature>
<feature type="compositionally biased region" description="Polar residues" evidence="6">
    <location>
        <begin position="1"/>
        <end position="15"/>
    </location>
</feature>
<dbReference type="InterPro" id="IPR000330">
    <property type="entry name" value="SNF2_N"/>
</dbReference>
<dbReference type="EMBL" id="JAVRQU010000003">
    <property type="protein sequence ID" value="KAK5705209.1"/>
    <property type="molecule type" value="Genomic_DNA"/>
</dbReference>
<keyword evidence="5" id="KW-0539">Nucleus</keyword>
<comment type="subcellular location">
    <subcellularLocation>
        <location evidence="1">Nucleus</location>
    </subcellularLocation>
</comment>
<accession>A0AAN7VV83</accession>
<evidence type="ECO:0000259" key="7">
    <source>
        <dbReference type="PROSITE" id="PS51192"/>
    </source>
</evidence>
<evidence type="ECO:0000256" key="6">
    <source>
        <dbReference type="SAM" id="MobiDB-lite"/>
    </source>
</evidence>
<dbReference type="Pfam" id="PF00271">
    <property type="entry name" value="Helicase_C"/>
    <property type="match status" value="1"/>
</dbReference>
<dbReference type="InterPro" id="IPR057931">
    <property type="entry name" value="RHH_ERCC6L2"/>
</dbReference>
<dbReference type="SUPFAM" id="SSF52540">
    <property type="entry name" value="P-loop containing nucleoside triphosphate hydrolases"/>
    <property type="match status" value="2"/>
</dbReference>
<evidence type="ECO:0000256" key="3">
    <source>
        <dbReference type="ARBA" id="ARBA00022801"/>
    </source>
</evidence>
<feature type="compositionally biased region" description="Acidic residues" evidence="6">
    <location>
        <begin position="26"/>
        <end position="36"/>
    </location>
</feature>
<organism evidence="9 10">
    <name type="scientific">Elasticomyces elasticus</name>
    <dbReference type="NCBI Taxonomy" id="574655"/>
    <lineage>
        <taxon>Eukaryota</taxon>
        <taxon>Fungi</taxon>
        <taxon>Dikarya</taxon>
        <taxon>Ascomycota</taxon>
        <taxon>Pezizomycotina</taxon>
        <taxon>Dothideomycetes</taxon>
        <taxon>Dothideomycetidae</taxon>
        <taxon>Mycosphaerellales</taxon>
        <taxon>Teratosphaeriaceae</taxon>
        <taxon>Elasticomyces</taxon>
    </lineage>
</organism>
<evidence type="ECO:0000313" key="10">
    <source>
        <dbReference type="Proteomes" id="UP001310594"/>
    </source>
</evidence>
<dbReference type="Pfam" id="PF00176">
    <property type="entry name" value="SNF2-rel_dom"/>
    <property type="match status" value="1"/>
</dbReference>
<dbReference type="AlphaFoldDB" id="A0AAN7VV83"/>
<dbReference type="InterPro" id="IPR001650">
    <property type="entry name" value="Helicase_C-like"/>
</dbReference>
<dbReference type="Pfam" id="PF14773">
    <property type="entry name" value="VIGSSK"/>
    <property type="match status" value="1"/>
</dbReference>
<dbReference type="CDD" id="cd18793">
    <property type="entry name" value="SF2_C_SNF"/>
    <property type="match status" value="1"/>
</dbReference>
<feature type="compositionally biased region" description="Basic and acidic residues" evidence="6">
    <location>
        <begin position="81"/>
        <end position="90"/>
    </location>
</feature>
<dbReference type="FunFam" id="3.40.50.10810:FF:000019">
    <property type="entry name" value="DNA excision repair protein ERCC-6-like 2 isoform X1"/>
    <property type="match status" value="1"/>
</dbReference>
<proteinExistence type="predicted"/>
<dbReference type="GO" id="GO:0005524">
    <property type="term" value="F:ATP binding"/>
    <property type="evidence" value="ECO:0007669"/>
    <property type="project" value="InterPro"/>
</dbReference>
<dbReference type="InterPro" id="IPR038718">
    <property type="entry name" value="SNF2-like_sf"/>
</dbReference>
<dbReference type="Pfam" id="PF25806">
    <property type="entry name" value="RHH_ERCC6L2"/>
    <property type="match status" value="1"/>
</dbReference>
<evidence type="ECO:0000259" key="8">
    <source>
        <dbReference type="PROSITE" id="PS51194"/>
    </source>
</evidence>
<keyword evidence="4" id="KW-0067">ATP-binding</keyword>
<evidence type="ECO:0000256" key="2">
    <source>
        <dbReference type="ARBA" id="ARBA00022741"/>
    </source>
</evidence>
<keyword evidence="3" id="KW-0378">Hydrolase</keyword>
<dbReference type="PANTHER" id="PTHR45629:SF7">
    <property type="entry name" value="DNA EXCISION REPAIR PROTEIN ERCC-6-RELATED"/>
    <property type="match status" value="1"/>
</dbReference>
<dbReference type="SMART" id="SM00490">
    <property type="entry name" value="HELICc"/>
    <property type="match status" value="1"/>
</dbReference>
<sequence>MSSRKVGNTGQSHRTLTLEERVNIVEGEDSLSDSDLDMVPRKSTAKGKKGDVSFDDYLDSFDNGGGGDEVVSISSSPSTSDKNERKRGERIAFSSDDEAGSDAGRSVYETFKKRKTVKRQKAQASTARAKSRIKNASLVGRKPKTVIALKKNRKDGEKVYGDDVDEDDALMEDTLPDYLKARRSDRETHAEKRERLKNTTGLLLPPVYDDISFKDCGPLEGLAEKPRLPVTARQREYADIELPHSLGVIPAPIAQYLRPYQVRGVEWLHELFVFQRGGILGDDMGLGKTIQVIAFLTAAFGKTGDERDDKRMRKIRRLAKNGEEEEEERWYPRILLICPGSLMANWKQELSKWGWWHTYTYHGSKVEKEACLSAAKTGMLEIMITTYDSYRLNCVAINSIRWDAVIADECHKIKEVKAEITRAMNDVNALCRIGMTGTAIQNKYEELWTLLNWSNPGHFGPMSTWKQSICLPLKMGQSHDASYAQLAKARRTAEKLVHNLLPPFFLRRTKALLADQLPKKSDRVVFCPLTETQGEAYNNFCDSEVVRRIRESGEPCTCGSGKKQGWCCYAFLPDGRRWQHFVFPAIMTLQKLSNHLALLIPAGEADKERHDKDIEVLEIAVPRLWRELYRERDSIVNYANAEFCGKWRVLKKLLKLWSEMGDKVLVFSHSVRLLKMLRLLFTSTTSYSVSYLDGSMSYPDRQATVDSYNSDPSQFVFLISTKAGGVGLNITSANKVVVVDPNWNPSYDLQAQDRAYRIGQERDVEVFRLVSRGSVEEIVYARQIYKQQQARIGYNASVERRYFRGVQDRKEMKGEIFGLANLFAPMSENVVLKEIVNKTNVAETRAGVEIAGLDLEAADEEDDVFGAEGGETAVMSQLAKEIVGEKKVEGKKKRDPVSAILASVGVEYTHENSEVVGTSKIEQRISSRAQKAGNDIDFDQDRAFGQQASQSQAAAAAGGGGYHPVYGAAKTEGGGEDEEGKVRYRYKPPEEVRRRQFCSMAKKFGYEDVTEFALVVEGWTQEQRRNCLDEFYRERRGVLMAGDKEEEDDDW</sequence>
<dbReference type="PROSITE" id="PS51192">
    <property type="entry name" value="HELICASE_ATP_BIND_1"/>
    <property type="match status" value="1"/>
</dbReference>
<evidence type="ECO:0000256" key="1">
    <source>
        <dbReference type="ARBA" id="ARBA00004123"/>
    </source>
</evidence>
<reference evidence="9" key="1">
    <citation type="submission" date="2023-08" db="EMBL/GenBank/DDBJ databases">
        <title>Black Yeasts Isolated from many extreme environments.</title>
        <authorList>
            <person name="Coleine C."/>
            <person name="Stajich J.E."/>
            <person name="Selbmann L."/>
        </authorList>
    </citation>
    <scope>NUCLEOTIDE SEQUENCE</scope>
    <source>
        <strain evidence="9">CCFEE 5810</strain>
    </source>
</reference>
<dbReference type="InterPro" id="IPR029256">
    <property type="entry name" value="Heliccase-ass-bd"/>
</dbReference>
<evidence type="ECO:0000256" key="5">
    <source>
        <dbReference type="ARBA" id="ARBA00023242"/>
    </source>
</evidence>
<dbReference type="Proteomes" id="UP001310594">
    <property type="component" value="Unassembled WGS sequence"/>
</dbReference>
<dbReference type="GO" id="GO:0016787">
    <property type="term" value="F:hydrolase activity"/>
    <property type="evidence" value="ECO:0007669"/>
    <property type="project" value="UniProtKB-KW"/>
</dbReference>
<dbReference type="InterPro" id="IPR049730">
    <property type="entry name" value="SNF2/RAD54-like_C"/>
</dbReference>
<gene>
    <name evidence="9" type="ORF">LTR97_002326</name>
</gene>
<feature type="domain" description="Helicase ATP-binding" evidence="7">
    <location>
        <begin position="269"/>
        <end position="457"/>
    </location>
</feature>
<dbReference type="InterPro" id="IPR027417">
    <property type="entry name" value="P-loop_NTPase"/>
</dbReference>
<dbReference type="Gene3D" id="3.40.50.300">
    <property type="entry name" value="P-loop containing nucleotide triphosphate hydrolases"/>
    <property type="match status" value="1"/>
</dbReference>
<dbReference type="GO" id="GO:0005634">
    <property type="term" value="C:nucleus"/>
    <property type="evidence" value="ECO:0007669"/>
    <property type="project" value="UniProtKB-SubCell"/>
</dbReference>
<keyword evidence="2" id="KW-0547">Nucleotide-binding</keyword>
<comment type="caution">
    <text evidence="9">The sequence shown here is derived from an EMBL/GenBank/DDBJ whole genome shotgun (WGS) entry which is preliminary data.</text>
</comment>
<name>A0AAN7VV83_9PEZI</name>
<feature type="region of interest" description="Disordered" evidence="6">
    <location>
        <begin position="1"/>
        <end position="102"/>
    </location>
</feature>
<dbReference type="Gene3D" id="3.40.50.10810">
    <property type="entry name" value="Tandem AAA-ATPase domain"/>
    <property type="match status" value="1"/>
</dbReference>
<evidence type="ECO:0000256" key="4">
    <source>
        <dbReference type="ARBA" id="ARBA00022840"/>
    </source>
</evidence>
<dbReference type="InterPro" id="IPR050496">
    <property type="entry name" value="SNF2_RAD54_helicase_repair"/>
</dbReference>
<protein>
    <submittedName>
        <fullName evidence="9">Uncharacterized protein</fullName>
    </submittedName>
</protein>
<evidence type="ECO:0000313" key="9">
    <source>
        <dbReference type="EMBL" id="KAK5705209.1"/>
    </source>
</evidence>
<dbReference type="PANTHER" id="PTHR45629">
    <property type="entry name" value="SNF2/RAD54 FAMILY MEMBER"/>
    <property type="match status" value="1"/>
</dbReference>
<dbReference type="InterPro" id="IPR014001">
    <property type="entry name" value="Helicase_ATP-bd"/>
</dbReference>
<dbReference type="PROSITE" id="PS51194">
    <property type="entry name" value="HELICASE_CTER"/>
    <property type="match status" value="1"/>
</dbReference>